<dbReference type="AlphaFoldDB" id="A0A9X0A744"/>
<evidence type="ECO:0000256" key="1">
    <source>
        <dbReference type="SAM" id="MobiDB-lite"/>
    </source>
</evidence>
<proteinExistence type="predicted"/>
<feature type="region of interest" description="Disordered" evidence="1">
    <location>
        <begin position="96"/>
        <end position="118"/>
    </location>
</feature>
<sequence length="361" mass="40005">MASLPENTSTRPKKRKLSNEEKKKMMSEKGKKSASSRGMGVLSRQEFDLPAKWESDVRQGETREIVDYYSPGKTKYRTQSDVEKVLHQRGMELCFDESVSPTEQPPSSESDGYDPVEELDHNGSASLPSYLKNHEHKIDKGMPTARSGTASVCVRVNASSLVPCRVEPTGLGGAINIHFQCSGCELRSVSFQGSSLVEGSKRTVVGLALGVAFFLTGHGFANFERTLKQCLGISCISKNRFYDMIKLAYPHLKALLDEMCDKEKERTKSLADGDLGSWKRAVVTSDGVWHTRGHFSKNGSFVVKNYLTGGLLWYGHKCMRGNDNVVEEDLYQGTAKSMEGVLSDECYKQAKVEGCSVEVVW</sequence>
<protein>
    <submittedName>
        <fullName evidence="2">Uncharacterized protein</fullName>
    </submittedName>
</protein>
<dbReference type="EMBL" id="MU825396">
    <property type="protein sequence ID" value="KAJ7394577.1"/>
    <property type="molecule type" value="Genomic_DNA"/>
</dbReference>
<accession>A0A9X0A744</accession>
<name>A0A9X0A744_9CNID</name>
<feature type="compositionally biased region" description="Polar residues" evidence="1">
    <location>
        <begin position="1"/>
        <end position="10"/>
    </location>
</feature>
<reference evidence="2" key="1">
    <citation type="submission" date="2023-01" db="EMBL/GenBank/DDBJ databases">
        <title>Genome assembly of the deep-sea coral Lophelia pertusa.</title>
        <authorList>
            <person name="Herrera S."/>
            <person name="Cordes E."/>
        </authorList>
    </citation>
    <scope>NUCLEOTIDE SEQUENCE</scope>
    <source>
        <strain evidence="2">USNM1676648</strain>
        <tissue evidence="2">Polyp</tissue>
    </source>
</reference>
<feature type="region of interest" description="Disordered" evidence="1">
    <location>
        <begin position="1"/>
        <end position="44"/>
    </location>
</feature>
<feature type="compositionally biased region" description="Basic and acidic residues" evidence="1">
    <location>
        <begin position="17"/>
        <end position="31"/>
    </location>
</feature>
<comment type="caution">
    <text evidence="2">The sequence shown here is derived from an EMBL/GenBank/DDBJ whole genome shotgun (WGS) entry which is preliminary data.</text>
</comment>
<evidence type="ECO:0000313" key="2">
    <source>
        <dbReference type="EMBL" id="KAJ7394577.1"/>
    </source>
</evidence>
<dbReference type="OrthoDB" id="5947716at2759"/>
<gene>
    <name evidence="2" type="ORF">OS493_000394</name>
</gene>
<dbReference type="PANTHER" id="PTHR34485:SF2">
    <property type="entry name" value="PROLINE RICH, LACRIMAL 1"/>
    <property type="match status" value="1"/>
</dbReference>
<keyword evidence="3" id="KW-1185">Reference proteome</keyword>
<organism evidence="2 3">
    <name type="scientific">Desmophyllum pertusum</name>
    <dbReference type="NCBI Taxonomy" id="174260"/>
    <lineage>
        <taxon>Eukaryota</taxon>
        <taxon>Metazoa</taxon>
        <taxon>Cnidaria</taxon>
        <taxon>Anthozoa</taxon>
        <taxon>Hexacorallia</taxon>
        <taxon>Scleractinia</taxon>
        <taxon>Caryophylliina</taxon>
        <taxon>Caryophylliidae</taxon>
        <taxon>Desmophyllum</taxon>
    </lineage>
</organism>
<dbReference type="Proteomes" id="UP001163046">
    <property type="component" value="Unassembled WGS sequence"/>
</dbReference>
<feature type="compositionally biased region" description="Polar residues" evidence="1">
    <location>
        <begin position="99"/>
        <end position="110"/>
    </location>
</feature>
<dbReference type="PANTHER" id="PTHR34485">
    <property type="entry name" value="PROLINE-RICH, LACRIMAL 1"/>
    <property type="match status" value="1"/>
</dbReference>
<evidence type="ECO:0000313" key="3">
    <source>
        <dbReference type="Proteomes" id="UP001163046"/>
    </source>
</evidence>